<proteinExistence type="predicted"/>
<organism evidence="1 2">
    <name type="scientific">Lactuca sativa</name>
    <name type="common">Garden lettuce</name>
    <dbReference type="NCBI Taxonomy" id="4236"/>
    <lineage>
        <taxon>Eukaryota</taxon>
        <taxon>Viridiplantae</taxon>
        <taxon>Streptophyta</taxon>
        <taxon>Embryophyta</taxon>
        <taxon>Tracheophyta</taxon>
        <taxon>Spermatophyta</taxon>
        <taxon>Magnoliopsida</taxon>
        <taxon>eudicotyledons</taxon>
        <taxon>Gunneridae</taxon>
        <taxon>Pentapetalae</taxon>
        <taxon>asterids</taxon>
        <taxon>campanulids</taxon>
        <taxon>Asterales</taxon>
        <taxon>Asteraceae</taxon>
        <taxon>Cichorioideae</taxon>
        <taxon>Cichorieae</taxon>
        <taxon>Lactucinae</taxon>
        <taxon>Lactuca</taxon>
    </lineage>
</organism>
<name>A0A9R1US61_LACSA</name>
<reference evidence="1 2" key="1">
    <citation type="journal article" date="2017" name="Nat. Commun.">
        <title>Genome assembly with in vitro proximity ligation data and whole-genome triplication in lettuce.</title>
        <authorList>
            <person name="Reyes-Chin-Wo S."/>
            <person name="Wang Z."/>
            <person name="Yang X."/>
            <person name="Kozik A."/>
            <person name="Arikit S."/>
            <person name="Song C."/>
            <person name="Xia L."/>
            <person name="Froenicke L."/>
            <person name="Lavelle D.O."/>
            <person name="Truco M.J."/>
            <person name="Xia R."/>
            <person name="Zhu S."/>
            <person name="Xu C."/>
            <person name="Xu H."/>
            <person name="Xu X."/>
            <person name="Cox K."/>
            <person name="Korf I."/>
            <person name="Meyers B.C."/>
            <person name="Michelmore R.W."/>
        </authorList>
    </citation>
    <scope>NUCLEOTIDE SEQUENCE [LARGE SCALE GENOMIC DNA]</scope>
    <source>
        <strain evidence="2">cv. Salinas</strain>
        <tissue evidence="1">Seedlings</tissue>
    </source>
</reference>
<dbReference type="EMBL" id="NBSK02000008">
    <property type="protein sequence ID" value="KAJ0191876.1"/>
    <property type="molecule type" value="Genomic_DNA"/>
</dbReference>
<dbReference type="Proteomes" id="UP000235145">
    <property type="component" value="Unassembled WGS sequence"/>
</dbReference>
<dbReference type="PANTHER" id="PTHR48449">
    <property type="entry name" value="DUF1985 DOMAIN-CONTAINING PROTEIN"/>
    <property type="match status" value="1"/>
</dbReference>
<comment type="caution">
    <text evidence="1">The sequence shown here is derived from an EMBL/GenBank/DDBJ whole genome shotgun (WGS) entry which is preliminary data.</text>
</comment>
<keyword evidence="2" id="KW-1185">Reference proteome</keyword>
<evidence type="ECO:0000313" key="1">
    <source>
        <dbReference type="EMBL" id="KAJ0191876.1"/>
    </source>
</evidence>
<accession>A0A9R1US61</accession>
<sequence>MKMHDDLEQKVNLILKGVVGIIIKDYFLRLTQSQRTLFEASPFGRFLGMHVSNGDPVLVHLMMLYEVRSQQVFGSGRFLFEIQRVQLDFGETEYILISGLRFGPYVDLLHDEKGRSNSNLRARLFPYFTDAYLRFKDLKEYIMSPNYLQIQDEDAVCMRYIILDLYFGVDALNVNPESTKIHKYTVPGFMLPFEPNNQHVVVMTTEMKIMEPFYISYVNWTLNHVESPP</sequence>
<dbReference type="PANTHER" id="PTHR48449:SF1">
    <property type="entry name" value="DUF1985 DOMAIN-CONTAINING PROTEIN"/>
    <property type="match status" value="1"/>
</dbReference>
<dbReference type="AlphaFoldDB" id="A0A9R1US61"/>
<protein>
    <submittedName>
        <fullName evidence="1">Uncharacterized protein</fullName>
    </submittedName>
</protein>
<evidence type="ECO:0000313" key="2">
    <source>
        <dbReference type="Proteomes" id="UP000235145"/>
    </source>
</evidence>
<gene>
    <name evidence="1" type="ORF">LSAT_V11C800395570</name>
</gene>